<keyword evidence="2 4" id="KW-0808">Transferase</keyword>
<dbReference type="OrthoDB" id="193659at2"/>
<evidence type="ECO:0000259" key="3">
    <source>
        <dbReference type="Pfam" id="PF13439"/>
    </source>
</evidence>
<dbReference type="Proteomes" id="UP000272474">
    <property type="component" value="Unassembled WGS sequence"/>
</dbReference>
<keyword evidence="1" id="KW-0328">Glycosyltransferase</keyword>
<dbReference type="Pfam" id="PF13439">
    <property type="entry name" value="Glyco_transf_4"/>
    <property type="match status" value="1"/>
</dbReference>
<evidence type="ECO:0000256" key="1">
    <source>
        <dbReference type="ARBA" id="ARBA00022676"/>
    </source>
</evidence>
<dbReference type="Gene3D" id="3.40.50.2000">
    <property type="entry name" value="Glycogen Phosphorylase B"/>
    <property type="match status" value="2"/>
</dbReference>
<accession>A0A3A9YPV0</accession>
<comment type="caution">
    <text evidence="4">The sequence shown here is derived from an EMBL/GenBank/DDBJ whole genome shotgun (WGS) entry which is preliminary data.</text>
</comment>
<evidence type="ECO:0000256" key="2">
    <source>
        <dbReference type="ARBA" id="ARBA00022679"/>
    </source>
</evidence>
<dbReference type="Pfam" id="PF13692">
    <property type="entry name" value="Glyco_trans_1_4"/>
    <property type="match status" value="1"/>
</dbReference>
<dbReference type="EMBL" id="RBAL01000020">
    <property type="protein sequence ID" value="RKN38068.1"/>
    <property type="molecule type" value="Genomic_DNA"/>
</dbReference>
<dbReference type="GO" id="GO:0016758">
    <property type="term" value="F:hexosyltransferase activity"/>
    <property type="evidence" value="ECO:0007669"/>
    <property type="project" value="TreeGrafter"/>
</dbReference>
<name>A0A3A9YPV0_9ACTN</name>
<dbReference type="InterPro" id="IPR028098">
    <property type="entry name" value="Glyco_trans_4-like_N"/>
</dbReference>
<gene>
    <name evidence="4" type="ORF">D7294_26005</name>
</gene>
<proteinExistence type="predicted"/>
<dbReference type="SUPFAM" id="SSF53756">
    <property type="entry name" value="UDP-Glycosyltransferase/glycogen phosphorylase"/>
    <property type="match status" value="1"/>
</dbReference>
<reference evidence="4 5" key="1">
    <citation type="journal article" date="2014" name="Int. J. Syst. Evol. Microbiol.">
        <title>Streptomyces hoynatensis sp. nov., isolated from deep marine sediment.</title>
        <authorList>
            <person name="Veyisoglu A."/>
            <person name="Sahin N."/>
        </authorList>
    </citation>
    <scope>NUCLEOTIDE SEQUENCE [LARGE SCALE GENOMIC DNA]</scope>
    <source>
        <strain evidence="4 5">KCTC 29097</strain>
    </source>
</reference>
<dbReference type="InterPro" id="IPR050194">
    <property type="entry name" value="Glycosyltransferase_grp1"/>
</dbReference>
<evidence type="ECO:0000313" key="5">
    <source>
        <dbReference type="Proteomes" id="UP000272474"/>
    </source>
</evidence>
<dbReference type="PANTHER" id="PTHR45947:SF3">
    <property type="entry name" value="SULFOQUINOVOSYL TRANSFERASE SQD2"/>
    <property type="match status" value="1"/>
</dbReference>
<dbReference type="AlphaFoldDB" id="A0A3A9YPV0"/>
<dbReference type="GO" id="GO:1901137">
    <property type="term" value="P:carbohydrate derivative biosynthetic process"/>
    <property type="evidence" value="ECO:0007669"/>
    <property type="project" value="UniProtKB-ARBA"/>
</dbReference>
<organism evidence="4 5">
    <name type="scientific">Streptomyces hoynatensis</name>
    <dbReference type="NCBI Taxonomy" id="1141874"/>
    <lineage>
        <taxon>Bacteria</taxon>
        <taxon>Bacillati</taxon>
        <taxon>Actinomycetota</taxon>
        <taxon>Actinomycetes</taxon>
        <taxon>Kitasatosporales</taxon>
        <taxon>Streptomycetaceae</taxon>
        <taxon>Streptomyces</taxon>
    </lineage>
</organism>
<feature type="domain" description="Glycosyltransferase subfamily 4-like N-terminal" evidence="3">
    <location>
        <begin position="7"/>
        <end position="166"/>
    </location>
</feature>
<keyword evidence="5" id="KW-1185">Reference proteome</keyword>
<evidence type="ECO:0000313" key="4">
    <source>
        <dbReference type="EMBL" id="RKN38068.1"/>
    </source>
</evidence>
<sequence>MAQPVDGGVAQVVTDLVRAQAAAGLRTLVLCPPGGELARGAAAAGAEVGLWLAERAPGPHLPWEAAAAGRAIRRARPDVVHLHSAKAGLAGRLALRGSLPTVFQPHAWSFHAAGGPSAALALRWERLGARWAHRLLCVSERERQEGERARVPGRWAVLPNGVDLTRFPLAGRDARARAREALAATYALPGHAPLVVCVGRLCPQKGQDLLLRAWPSVAARVPGARLALVGDGGERAALRRAAGPEVLFAGHVDDPYPWYAAADLVVLPSRWEGMALAPLEAMAAGRPVLLTDVAGALESLPPGQERHCLVPALDPVALAGALVALLGDPATLRRLGRQAAAHARSVHDVRRTAAGCARLYRELLAERAASPPAQAPQAREFSPR</sequence>
<dbReference type="PANTHER" id="PTHR45947">
    <property type="entry name" value="SULFOQUINOVOSYL TRANSFERASE SQD2"/>
    <property type="match status" value="1"/>
</dbReference>
<protein>
    <submittedName>
        <fullName evidence="4">Glycosyltransferase family 1 protein</fullName>
    </submittedName>
</protein>